<accession>A0A0B5AM11</accession>
<dbReference type="InterPro" id="IPR057200">
    <property type="entry name" value="DUF7878"/>
</dbReference>
<reference evidence="2 3" key="1">
    <citation type="submission" date="2014-08" db="EMBL/GenBank/DDBJ databases">
        <title>Complete genome of a marine bacteria Jeotgalibacillus malaysiensis.</title>
        <authorList>
            <person name="Yaakop A.S."/>
            <person name="Chan K.-G."/>
            <person name="Goh K.M."/>
        </authorList>
    </citation>
    <scope>NUCLEOTIDE SEQUENCE [LARGE SCALE GENOMIC DNA]</scope>
    <source>
        <strain evidence="2 3">D5</strain>
    </source>
</reference>
<dbReference type="AlphaFoldDB" id="A0A0B5AM11"/>
<organism evidence="2 3">
    <name type="scientific">Jeotgalibacillus malaysiensis</name>
    <dbReference type="NCBI Taxonomy" id="1508404"/>
    <lineage>
        <taxon>Bacteria</taxon>
        <taxon>Bacillati</taxon>
        <taxon>Bacillota</taxon>
        <taxon>Bacilli</taxon>
        <taxon>Bacillales</taxon>
        <taxon>Caryophanaceae</taxon>
        <taxon>Jeotgalibacillus</taxon>
    </lineage>
</organism>
<dbReference type="KEGG" id="jeo:JMA_02710"/>
<gene>
    <name evidence="2" type="ORF">JMA_02710</name>
</gene>
<protein>
    <recommendedName>
        <fullName evidence="1">DUF7878 domain-containing protein</fullName>
    </recommendedName>
</protein>
<dbReference type="STRING" id="1508404.JMA_02710"/>
<dbReference type="BioCyc" id="JESP1508404:G14D9-9488-MONOMER"/>
<dbReference type="EMBL" id="CP009416">
    <property type="protein sequence ID" value="AJD89588.1"/>
    <property type="molecule type" value="Genomic_DNA"/>
</dbReference>
<keyword evidence="3" id="KW-1185">Reference proteome</keyword>
<dbReference type="HOGENOM" id="CLU_155160_0_0_9"/>
<evidence type="ECO:0000313" key="3">
    <source>
        <dbReference type="Proteomes" id="UP000031449"/>
    </source>
</evidence>
<name>A0A0B5AM11_9BACL</name>
<dbReference type="Proteomes" id="UP000031449">
    <property type="component" value="Chromosome"/>
</dbReference>
<sequence length="136" mass="16088">MKFELDQTNQIEPKLLKKRNGKLLVDIQGRLDIFVNDRCFFSEPSLALLEFGVALKRWNREDHFRYFTMEHDEREGPILAFIEKEACRWSLFSIWQECDAHEPLTFEVVSGAVDTFLLELDKDLINNYGIKIDDFI</sequence>
<feature type="domain" description="DUF7878" evidence="1">
    <location>
        <begin position="2"/>
        <end position="124"/>
    </location>
</feature>
<dbReference type="Pfam" id="PF25297">
    <property type="entry name" value="DUF7878"/>
    <property type="match status" value="1"/>
</dbReference>
<proteinExistence type="predicted"/>
<evidence type="ECO:0000313" key="2">
    <source>
        <dbReference type="EMBL" id="AJD89588.1"/>
    </source>
</evidence>
<evidence type="ECO:0000259" key="1">
    <source>
        <dbReference type="Pfam" id="PF25297"/>
    </source>
</evidence>